<dbReference type="PANTHER" id="PTHR30349:SF82">
    <property type="entry name" value="INTEGRASE_RECOMBINASE YOEC-RELATED"/>
    <property type="match status" value="1"/>
</dbReference>
<dbReference type="InterPro" id="IPR002104">
    <property type="entry name" value="Integrase_catalytic"/>
</dbReference>
<keyword evidence="4" id="KW-1185">Reference proteome</keyword>
<dbReference type="GO" id="GO:0003677">
    <property type="term" value="F:DNA binding"/>
    <property type="evidence" value="ECO:0007669"/>
    <property type="project" value="InterPro"/>
</dbReference>
<dbReference type="Pfam" id="PF00589">
    <property type="entry name" value="Phage_integrase"/>
    <property type="match status" value="1"/>
</dbReference>
<dbReference type="InterPro" id="IPR011010">
    <property type="entry name" value="DNA_brk_join_enz"/>
</dbReference>
<evidence type="ECO:0000259" key="2">
    <source>
        <dbReference type="PROSITE" id="PS51898"/>
    </source>
</evidence>
<accession>A0A7X5HXK2</accession>
<dbReference type="PANTHER" id="PTHR30349">
    <property type="entry name" value="PHAGE INTEGRASE-RELATED"/>
    <property type="match status" value="1"/>
</dbReference>
<dbReference type="InterPro" id="IPR013762">
    <property type="entry name" value="Integrase-like_cat_sf"/>
</dbReference>
<proteinExistence type="predicted"/>
<dbReference type="AlphaFoldDB" id="A0A7X5HXK2"/>
<evidence type="ECO:0000256" key="1">
    <source>
        <dbReference type="ARBA" id="ARBA00023172"/>
    </source>
</evidence>
<dbReference type="Gene3D" id="1.10.443.10">
    <property type="entry name" value="Intergrase catalytic core"/>
    <property type="match status" value="1"/>
</dbReference>
<protein>
    <submittedName>
        <fullName evidence="3">Site-specific integrase</fullName>
    </submittedName>
</protein>
<feature type="domain" description="Tyr recombinase" evidence="2">
    <location>
        <begin position="1"/>
        <end position="178"/>
    </location>
</feature>
<evidence type="ECO:0000313" key="3">
    <source>
        <dbReference type="EMBL" id="NDL68510.1"/>
    </source>
</evidence>
<dbReference type="PROSITE" id="PS51898">
    <property type="entry name" value="TYR_RECOMBINASE"/>
    <property type="match status" value="1"/>
</dbReference>
<comment type="caution">
    <text evidence="3">The sequence shown here is derived from an EMBL/GenBank/DDBJ whole genome shotgun (WGS) entry which is preliminary data.</text>
</comment>
<name>A0A7X5HXK2_9FIRM</name>
<dbReference type="Proteomes" id="UP000461585">
    <property type="component" value="Unassembled WGS sequence"/>
</dbReference>
<keyword evidence="1" id="KW-0233">DNA recombination</keyword>
<dbReference type="CDD" id="cd01192">
    <property type="entry name" value="INT_C_like_3"/>
    <property type="match status" value="1"/>
</dbReference>
<organism evidence="3 4">
    <name type="scientific">Anaerotalea alkaliphila</name>
    <dbReference type="NCBI Taxonomy" id="2662126"/>
    <lineage>
        <taxon>Bacteria</taxon>
        <taxon>Bacillati</taxon>
        <taxon>Bacillota</taxon>
        <taxon>Clostridia</taxon>
        <taxon>Eubacteriales</taxon>
        <taxon>Anaerotalea</taxon>
    </lineage>
</organism>
<dbReference type="InterPro" id="IPR050090">
    <property type="entry name" value="Tyrosine_recombinase_XerCD"/>
</dbReference>
<dbReference type="GO" id="GO:0006310">
    <property type="term" value="P:DNA recombination"/>
    <property type="evidence" value="ECO:0007669"/>
    <property type="project" value="UniProtKB-KW"/>
</dbReference>
<evidence type="ECO:0000313" key="4">
    <source>
        <dbReference type="Proteomes" id="UP000461585"/>
    </source>
</evidence>
<gene>
    <name evidence="3" type="ORF">GXN74_12260</name>
</gene>
<dbReference type="EMBL" id="JAAEEH010000042">
    <property type="protein sequence ID" value="NDL68510.1"/>
    <property type="molecule type" value="Genomic_DNA"/>
</dbReference>
<dbReference type="RefSeq" id="WP_162371234.1">
    <property type="nucleotide sequence ID" value="NZ_JAAEEH010000042.1"/>
</dbReference>
<reference evidence="3 4" key="1">
    <citation type="submission" date="2020-01" db="EMBL/GenBank/DDBJ databases">
        <title>Anaeroalcalibacter tamaniensis gen. nov., sp. nov., moderately halophilic strictly anaerobic fermenter bacterium from mud volcano of Taman peninsula.</title>
        <authorList>
            <person name="Frolova A."/>
            <person name="Merkel A.Y."/>
            <person name="Slobodkin A.I."/>
        </authorList>
    </citation>
    <scope>NUCLEOTIDE SEQUENCE [LARGE SCALE GENOMIC DNA]</scope>
    <source>
        <strain evidence="3 4">F-3ap</strain>
    </source>
</reference>
<sequence>MNTVEPIRDYNMILDITDYFKEQSERNYVMWCMGIYAPIRISDILPLQVRDVRNKTYLAMREKKTGNEQLIPINGDLRKILDKYIKGKEDYEYLFPSRKNQKAPISRQQAYNIMNQAAEKFGLQKIGCHTMRKTFGYHYYQQTGDIMTLQDIFNHSNISITKRYIGLTQDIKNRAVNDFRYKRLEEKGRI</sequence>
<dbReference type="GO" id="GO:0015074">
    <property type="term" value="P:DNA integration"/>
    <property type="evidence" value="ECO:0007669"/>
    <property type="project" value="InterPro"/>
</dbReference>
<dbReference type="SUPFAM" id="SSF56349">
    <property type="entry name" value="DNA breaking-rejoining enzymes"/>
    <property type="match status" value="1"/>
</dbReference>